<keyword evidence="9" id="KW-0472">Membrane</keyword>
<evidence type="ECO:0000256" key="7">
    <source>
        <dbReference type="ARBA" id="ARBA00022989"/>
    </source>
</evidence>
<evidence type="ECO:0000256" key="8">
    <source>
        <dbReference type="ARBA" id="ARBA00023010"/>
    </source>
</evidence>
<comment type="subcellular location">
    <subcellularLocation>
        <location evidence="1">Cell membrane</location>
        <topology evidence="1">Single-pass membrane protein</topology>
    </subcellularLocation>
</comment>
<name>A0A347SU89_9LACO</name>
<reference evidence="11 12" key="1">
    <citation type="submission" date="2018-07" db="EMBL/GenBank/DDBJ databases">
        <title>Genome sequences of six Lactobacillus spp. isolated from bumble bee guts.</title>
        <authorList>
            <person name="Motta E.V.S."/>
            <person name="Moran N.A."/>
        </authorList>
    </citation>
    <scope>NUCLEOTIDE SEQUENCE [LARGE SCALE GENOMIC DNA]</scope>
    <source>
        <strain evidence="11 12">LV-8.1</strain>
    </source>
</reference>
<evidence type="ECO:0000256" key="10">
    <source>
        <dbReference type="SAM" id="MobiDB-lite"/>
    </source>
</evidence>
<dbReference type="InterPro" id="IPR003849">
    <property type="entry name" value="Preprotein_translocase_YajC"/>
</dbReference>
<comment type="similarity">
    <text evidence="2">Belongs to the YajC family.</text>
</comment>
<keyword evidence="5" id="KW-0812">Transmembrane</keyword>
<proteinExistence type="inferred from homology"/>
<dbReference type="Proteomes" id="UP000284822">
    <property type="component" value="Unassembled WGS sequence"/>
</dbReference>
<evidence type="ECO:0000256" key="5">
    <source>
        <dbReference type="ARBA" id="ARBA00022692"/>
    </source>
</evidence>
<protein>
    <submittedName>
        <fullName evidence="11">Preprotein translocase subunit YajC</fullName>
    </submittedName>
</protein>
<keyword evidence="4" id="KW-1003">Cell membrane</keyword>
<evidence type="ECO:0000256" key="6">
    <source>
        <dbReference type="ARBA" id="ARBA00022927"/>
    </source>
</evidence>
<accession>A0A347SU89</accession>
<gene>
    <name evidence="11" type="primary">yajC</name>
    <name evidence="11" type="ORF">DS832_09365</name>
</gene>
<dbReference type="GO" id="GO:0005886">
    <property type="term" value="C:plasma membrane"/>
    <property type="evidence" value="ECO:0007669"/>
    <property type="project" value="UniProtKB-SubCell"/>
</dbReference>
<dbReference type="KEGG" id="lbm:DS830_01170"/>
<evidence type="ECO:0000256" key="1">
    <source>
        <dbReference type="ARBA" id="ARBA00004162"/>
    </source>
</evidence>
<evidence type="ECO:0000256" key="2">
    <source>
        <dbReference type="ARBA" id="ARBA00006742"/>
    </source>
</evidence>
<evidence type="ECO:0000256" key="9">
    <source>
        <dbReference type="ARBA" id="ARBA00023136"/>
    </source>
</evidence>
<dbReference type="EMBL" id="QOCS01000035">
    <property type="protein sequence ID" value="RHW44204.1"/>
    <property type="molecule type" value="Genomic_DNA"/>
</dbReference>
<keyword evidence="3" id="KW-0813">Transport</keyword>
<dbReference type="RefSeq" id="WP_118909072.1">
    <property type="nucleotide sequence ID" value="NZ_CP031513.1"/>
</dbReference>
<dbReference type="PANTHER" id="PTHR33909:SF1">
    <property type="entry name" value="SEC TRANSLOCON ACCESSORY COMPLEX SUBUNIT YAJC"/>
    <property type="match status" value="1"/>
</dbReference>
<evidence type="ECO:0000256" key="3">
    <source>
        <dbReference type="ARBA" id="ARBA00022448"/>
    </source>
</evidence>
<keyword evidence="8" id="KW-0811">Translocation</keyword>
<feature type="compositionally biased region" description="Basic and acidic residues" evidence="10">
    <location>
        <begin position="119"/>
        <end position="143"/>
    </location>
</feature>
<comment type="caution">
    <text evidence="11">The sequence shown here is derived from an EMBL/GenBank/DDBJ whole genome shotgun (WGS) entry which is preliminary data.</text>
</comment>
<feature type="region of interest" description="Disordered" evidence="10">
    <location>
        <begin position="80"/>
        <end position="143"/>
    </location>
</feature>
<dbReference type="AlphaFoldDB" id="A0A347SU89"/>
<dbReference type="NCBIfam" id="TIGR00739">
    <property type="entry name" value="yajC"/>
    <property type="match status" value="1"/>
</dbReference>
<sequence length="143" mass="15554">MIFIIIIMFALMYFTMYRPQKKQQQQRQEMLNQIKVGDPVVTIGGLHGVIDSMNDTDKTVVLDCDGIYLTFSRSAIRTVSRNTAAASANSDSAKAETKEADTQADSEAKPTTAPADAAEPVKEEKAPTTDAPKADNAEAKPED</sequence>
<dbReference type="GO" id="GO:0015031">
    <property type="term" value="P:protein transport"/>
    <property type="evidence" value="ECO:0007669"/>
    <property type="project" value="UniProtKB-KW"/>
</dbReference>
<dbReference type="PANTHER" id="PTHR33909">
    <property type="entry name" value="SEC TRANSLOCON ACCESSORY COMPLEX SUBUNIT YAJC"/>
    <property type="match status" value="1"/>
</dbReference>
<dbReference type="SMART" id="SM01323">
    <property type="entry name" value="YajC"/>
    <property type="match status" value="1"/>
</dbReference>
<keyword evidence="6" id="KW-0653">Protein transport</keyword>
<dbReference type="Pfam" id="PF02699">
    <property type="entry name" value="YajC"/>
    <property type="match status" value="1"/>
</dbReference>
<evidence type="ECO:0000256" key="4">
    <source>
        <dbReference type="ARBA" id="ARBA00022475"/>
    </source>
</evidence>
<organism evidence="11 12">
    <name type="scientific">Bombilactobacillus bombi</name>
    <dbReference type="NCBI Taxonomy" id="1303590"/>
    <lineage>
        <taxon>Bacteria</taxon>
        <taxon>Bacillati</taxon>
        <taxon>Bacillota</taxon>
        <taxon>Bacilli</taxon>
        <taxon>Lactobacillales</taxon>
        <taxon>Lactobacillaceae</taxon>
        <taxon>Bombilactobacillus</taxon>
    </lineage>
</organism>
<evidence type="ECO:0000313" key="12">
    <source>
        <dbReference type="Proteomes" id="UP000284822"/>
    </source>
</evidence>
<keyword evidence="7" id="KW-1133">Transmembrane helix</keyword>
<evidence type="ECO:0000313" key="11">
    <source>
        <dbReference type="EMBL" id="RHW44204.1"/>
    </source>
</evidence>